<dbReference type="EMBL" id="JALNTZ010000003">
    <property type="protein sequence ID" value="KAJ3658626.1"/>
    <property type="molecule type" value="Genomic_DNA"/>
</dbReference>
<evidence type="ECO:0000313" key="2">
    <source>
        <dbReference type="Proteomes" id="UP001168821"/>
    </source>
</evidence>
<gene>
    <name evidence="1" type="ORF">Zmor_010355</name>
</gene>
<protein>
    <submittedName>
        <fullName evidence="1">Uncharacterized protein</fullName>
    </submittedName>
</protein>
<dbReference type="AlphaFoldDB" id="A0AA38MJK1"/>
<dbReference type="Proteomes" id="UP001168821">
    <property type="component" value="Unassembled WGS sequence"/>
</dbReference>
<comment type="caution">
    <text evidence="1">The sequence shown here is derived from an EMBL/GenBank/DDBJ whole genome shotgun (WGS) entry which is preliminary data.</text>
</comment>
<accession>A0AA38MJK1</accession>
<organism evidence="1 2">
    <name type="scientific">Zophobas morio</name>
    <dbReference type="NCBI Taxonomy" id="2755281"/>
    <lineage>
        <taxon>Eukaryota</taxon>
        <taxon>Metazoa</taxon>
        <taxon>Ecdysozoa</taxon>
        <taxon>Arthropoda</taxon>
        <taxon>Hexapoda</taxon>
        <taxon>Insecta</taxon>
        <taxon>Pterygota</taxon>
        <taxon>Neoptera</taxon>
        <taxon>Endopterygota</taxon>
        <taxon>Coleoptera</taxon>
        <taxon>Polyphaga</taxon>
        <taxon>Cucujiformia</taxon>
        <taxon>Tenebrionidae</taxon>
        <taxon>Zophobas</taxon>
    </lineage>
</organism>
<evidence type="ECO:0000313" key="1">
    <source>
        <dbReference type="EMBL" id="KAJ3658626.1"/>
    </source>
</evidence>
<reference evidence="1" key="1">
    <citation type="journal article" date="2023" name="G3 (Bethesda)">
        <title>Whole genome assemblies of Zophobas morio and Tenebrio molitor.</title>
        <authorList>
            <person name="Kaur S."/>
            <person name="Stinson S.A."/>
            <person name="diCenzo G.C."/>
        </authorList>
    </citation>
    <scope>NUCLEOTIDE SEQUENCE</scope>
    <source>
        <strain evidence="1">QUZm001</strain>
    </source>
</reference>
<keyword evidence="2" id="KW-1185">Reference proteome</keyword>
<proteinExistence type="predicted"/>
<sequence length="82" mass="9383">MGRKAEALVKSLETSEFNEAKVKYSYVCSDHFILGKPADLSDVDHPDYVPSQNLGYQNKSTHNTCNVERHSRLKKRKLNKCL</sequence>
<name>A0AA38MJK1_9CUCU</name>